<dbReference type="EMBL" id="CP035913">
    <property type="protein sequence ID" value="QBE62626.1"/>
    <property type="molecule type" value="Genomic_DNA"/>
</dbReference>
<keyword evidence="2" id="KW-1185">Reference proteome</keyword>
<name>A0A4P6KUW2_9BURK</name>
<protein>
    <submittedName>
        <fullName evidence="1">Uncharacterized protein</fullName>
    </submittedName>
</protein>
<accession>A0A4P6KUW2</accession>
<proteinExistence type="predicted"/>
<organism evidence="1 2">
    <name type="scientific">Pseudoduganella lutea</name>
    <dbReference type="NCBI Taxonomy" id="321985"/>
    <lineage>
        <taxon>Bacteria</taxon>
        <taxon>Pseudomonadati</taxon>
        <taxon>Pseudomonadota</taxon>
        <taxon>Betaproteobacteria</taxon>
        <taxon>Burkholderiales</taxon>
        <taxon>Oxalobacteraceae</taxon>
        <taxon>Telluria group</taxon>
        <taxon>Pseudoduganella</taxon>
    </lineage>
</organism>
<dbReference type="RefSeq" id="WP_130185761.1">
    <property type="nucleotide sequence ID" value="NZ_CP035913.1"/>
</dbReference>
<dbReference type="KEGG" id="plue:EWM63_06285"/>
<dbReference type="Proteomes" id="UP000290637">
    <property type="component" value="Chromosome"/>
</dbReference>
<sequence>MTDTIHRNFKTVEDAEAARAALLDAGFQGSAVQLNLHDTRAADTATQAVDNIMESLTPDDADNTDHPVQRPAALLSVDVDADQREQATTIMLRYGGAEA</sequence>
<gene>
    <name evidence="1" type="ORF">EWM63_06285</name>
</gene>
<evidence type="ECO:0000313" key="1">
    <source>
        <dbReference type="EMBL" id="QBE62626.1"/>
    </source>
</evidence>
<dbReference type="AlphaFoldDB" id="A0A4P6KUW2"/>
<evidence type="ECO:0000313" key="2">
    <source>
        <dbReference type="Proteomes" id="UP000290637"/>
    </source>
</evidence>
<dbReference type="OrthoDB" id="8777229at2"/>
<reference evidence="1 2" key="1">
    <citation type="submission" date="2019-02" db="EMBL/GenBank/DDBJ databases">
        <title>Draft Genome Sequences of Six Type Strains of the Genus Massilia.</title>
        <authorList>
            <person name="Miess H."/>
            <person name="Frediansyhah A."/>
            <person name="Gross H."/>
        </authorList>
    </citation>
    <scope>NUCLEOTIDE SEQUENCE [LARGE SCALE GENOMIC DNA]</scope>
    <source>
        <strain evidence="1 2">DSM 17473</strain>
    </source>
</reference>